<dbReference type="AlphaFoldDB" id="A0A482WGP7"/>
<sequence>MTVDHTVTMNARKLRFLKVTSLVVLTLQNSILGLSMRYARTRPGDLFLSSTAVLMSELTKLILCLVFVFFEEEKNYERWLNKLHSIIIKQPMDTLKVCIPSFVYILQNNLLYVSASHLDAATYQVTYQLKILTTAVFAVVMLKRSLPLQQWVALIVLVLGIVLVQLASSSDSTSRSSNLEQNRLKGFAAALTACMLSGFAGIYFEMILKGSNISIWMRNVQLSLLSLPIGMITCFVSDYEKILSHGFFVGYDLFVIYLIYLQAIGGLVVAVVVKYADNILKGFATSLAIVLSSVGSIYLFDFSLSYQFILGSTLVMVSILLYNVSPSKKVQRPTSDVGKV</sequence>
<dbReference type="GO" id="GO:0000139">
    <property type="term" value="C:Golgi membrane"/>
    <property type="evidence" value="ECO:0007669"/>
    <property type="project" value="InterPro"/>
</dbReference>
<keyword evidence="4 7" id="KW-0812">Transmembrane</keyword>
<organism evidence="8 9">
    <name type="scientific">Laodelphax striatellus</name>
    <name type="common">Small brown planthopper</name>
    <name type="synonym">Delphax striatella</name>
    <dbReference type="NCBI Taxonomy" id="195883"/>
    <lineage>
        <taxon>Eukaryota</taxon>
        <taxon>Metazoa</taxon>
        <taxon>Ecdysozoa</taxon>
        <taxon>Arthropoda</taxon>
        <taxon>Hexapoda</taxon>
        <taxon>Insecta</taxon>
        <taxon>Pterygota</taxon>
        <taxon>Neoptera</taxon>
        <taxon>Paraneoptera</taxon>
        <taxon>Hemiptera</taxon>
        <taxon>Auchenorrhyncha</taxon>
        <taxon>Fulgoroidea</taxon>
        <taxon>Delphacidae</taxon>
        <taxon>Criomorphinae</taxon>
        <taxon>Laodelphax</taxon>
    </lineage>
</organism>
<comment type="caution">
    <text evidence="8">The sequence shown here is derived from an EMBL/GenBank/DDBJ whole genome shotgun (WGS) entry which is preliminary data.</text>
</comment>
<keyword evidence="9" id="KW-1185">Reference proteome</keyword>
<feature type="transmembrane region" description="Helical" evidence="7">
    <location>
        <begin position="16"/>
        <end position="34"/>
    </location>
</feature>
<comment type="subcellular location">
    <subcellularLocation>
        <location evidence="1">Membrane</location>
        <topology evidence="1">Multi-pass membrane protein</topology>
    </subcellularLocation>
</comment>
<evidence type="ECO:0000256" key="6">
    <source>
        <dbReference type="ARBA" id="ARBA00023136"/>
    </source>
</evidence>
<feature type="transmembrane region" description="Helical" evidence="7">
    <location>
        <begin position="151"/>
        <end position="167"/>
    </location>
</feature>
<dbReference type="Proteomes" id="UP000291343">
    <property type="component" value="Unassembled WGS sequence"/>
</dbReference>
<proteinExistence type="inferred from homology"/>
<dbReference type="EMBL" id="QKKF02037264">
    <property type="protein sequence ID" value="RZF32351.1"/>
    <property type="molecule type" value="Genomic_DNA"/>
</dbReference>
<evidence type="ECO:0000256" key="7">
    <source>
        <dbReference type="SAM" id="Phobius"/>
    </source>
</evidence>
<evidence type="ECO:0000256" key="2">
    <source>
        <dbReference type="ARBA" id="ARBA00009976"/>
    </source>
</evidence>
<keyword evidence="6 7" id="KW-0472">Membrane</keyword>
<evidence type="ECO:0000313" key="8">
    <source>
        <dbReference type="EMBL" id="RZF32351.1"/>
    </source>
</evidence>
<dbReference type="STRING" id="195883.A0A482WGP7"/>
<dbReference type="InterPro" id="IPR007271">
    <property type="entry name" value="Nuc_sug_transpt"/>
</dbReference>
<evidence type="ECO:0000313" key="9">
    <source>
        <dbReference type="Proteomes" id="UP000291343"/>
    </source>
</evidence>
<reference evidence="8 9" key="1">
    <citation type="journal article" date="2017" name="Gigascience">
        <title>Genome sequence of the small brown planthopper, Laodelphax striatellus.</title>
        <authorList>
            <person name="Zhu J."/>
            <person name="Jiang F."/>
            <person name="Wang X."/>
            <person name="Yang P."/>
            <person name="Bao Y."/>
            <person name="Zhao W."/>
            <person name="Wang W."/>
            <person name="Lu H."/>
            <person name="Wang Q."/>
            <person name="Cui N."/>
            <person name="Li J."/>
            <person name="Chen X."/>
            <person name="Luo L."/>
            <person name="Yu J."/>
            <person name="Kang L."/>
            <person name="Cui F."/>
        </authorList>
    </citation>
    <scope>NUCLEOTIDE SEQUENCE [LARGE SCALE GENOMIC DNA]</scope>
    <source>
        <strain evidence="8">Lst14</strain>
    </source>
</reference>
<gene>
    <name evidence="8" type="ORF">LSTR_LSTR001815</name>
</gene>
<dbReference type="GO" id="GO:0015165">
    <property type="term" value="F:pyrimidine nucleotide-sugar transmembrane transporter activity"/>
    <property type="evidence" value="ECO:0007669"/>
    <property type="project" value="InterPro"/>
</dbReference>
<evidence type="ECO:0000256" key="5">
    <source>
        <dbReference type="ARBA" id="ARBA00022989"/>
    </source>
</evidence>
<comment type="similarity">
    <text evidence="2">Belongs to the nucleotide-sugar transporter family. SLC35A subfamily.</text>
</comment>
<dbReference type="InParanoid" id="A0A482WGP7"/>
<evidence type="ECO:0000256" key="1">
    <source>
        <dbReference type="ARBA" id="ARBA00004141"/>
    </source>
</evidence>
<feature type="transmembrane region" description="Helical" evidence="7">
    <location>
        <begin position="220"/>
        <end position="239"/>
    </location>
</feature>
<feature type="transmembrane region" description="Helical" evidence="7">
    <location>
        <begin position="280"/>
        <end position="300"/>
    </location>
</feature>
<dbReference type="InterPro" id="IPR037185">
    <property type="entry name" value="EmrE-like"/>
</dbReference>
<feature type="transmembrane region" description="Helical" evidence="7">
    <location>
        <begin position="306"/>
        <end position="324"/>
    </location>
</feature>
<name>A0A482WGP7_LAOST</name>
<dbReference type="PIRSF" id="PIRSF005799">
    <property type="entry name" value="UDP-gal_transpt"/>
    <property type="match status" value="1"/>
</dbReference>
<evidence type="ECO:0000256" key="3">
    <source>
        <dbReference type="ARBA" id="ARBA00022597"/>
    </source>
</evidence>
<dbReference type="Pfam" id="PF04142">
    <property type="entry name" value="Nuc_sug_transp"/>
    <property type="match status" value="1"/>
</dbReference>
<keyword evidence="3" id="KW-0762">Sugar transport</keyword>
<keyword evidence="3" id="KW-0813">Transport</keyword>
<feature type="transmembrane region" description="Helical" evidence="7">
    <location>
        <begin position="46"/>
        <end position="70"/>
    </location>
</feature>
<protein>
    <recommendedName>
        <fullName evidence="10">UDP-N-acetylglucosamine transporter</fullName>
    </recommendedName>
</protein>
<dbReference type="SMR" id="A0A482WGP7"/>
<dbReference type="PANTHER" id="PTHR10231">
    <property type="entry name" value="NUCLEOTIDE-SUGAR TRANSMEMBRANE TRANSPORTER"/>
    <property type="match status" value="1"/>
</dbReference>
<feature type="transmembrane region" description="Helical" evidence="7">
    <location>
        <begin position="187"/>
        <end position="208"/>
    </location>
</feature>
<dbReference type="SUPFAM" id="SSF103481">
    <property type="entry name" value="Multidrug resistance efflux transporter EmrE"/>
    <property type="match status" value="1"/>
</dbReference>
<keyword evidence="5 7" id="KW-1133">Transmembrane helix</keyword>
<accession>A0A482WGP7</accession>
<feature type="transmembrane region" description="Helical" evidence="7">
    <location>
        <begin position="251"/>
        <end position="273"/>
    </location>
</feature>
<evidence type="ECO:0000256" key="4">
    <source>
        <dbReference type="ARBA" id="ARBA00022692"/>
    </source>
</evidence>
<dbReference type="OrthoDB" id="408493at2759"/>
<dbReference type="NCBIfam" id="TIGR00803">
    <property type="entry name" value="nst"/>
    <property type="match status" value="1"/>
</dbReference>
<dbReference type="FunCoup" id="A0A482WGP7">
    <property type="interactions" value="200"/>
</dbReference>
<evidence type="ECO:0008006" key="10">
    <source>
        <dbReference type="Google" id="ProtNLM"/>
    </source>
</evidence>